<name>U5ES81_9DIPT</name>
<dbReference type="SUPFAM" id="SSF56219">
    <property type="entry name" value="DNase I-like"/>
    <property type="match status" value="1"/>
</dbReference>
<dbReference type="Gene3D" id="3.60.10.10">
    <property type="entry name" value="Endonuclease/exonuclease/phosphatase"/>
    <property type="match status" value="1"/>
</dbReference>
<feature type="domain" description="Endonuclease/exonuclease/phosphatase" evidence="1">
    <location>
        <begin position="59"/>
        <end position="381"/>
    </location>
</feature>
<feature type="non-terminal residue" evidence="2">
    <location>
        <position position="1"/>
    </location>
</feature>
<proteinExistence type="evidence at transcript level"/>
<dbReference type="InterPro" id="IPR005135">
    <property type="entry name" value="Endo/exonuclease/phosphatase"/>
</dbReference>
<organism evidence="2">
    <name type="scientific">Corethrella appendiculata</name>
    <dbReference type="NCBI Taxonomy" id="1370023"/>
    <lineage>
        <taxon>Eukaryota</taxon>
        <taxon>Metazoa</taxon>
        <taxon>Ecdysozoa</taxon>
        <taxon>Arthropoda</taxon>
        <taxon>Hexapoda</taxon>
        <taxon>Insecta</taxon>
        <taxon>Pterygota</taxon>
        <taxon>Neoptera</taxon>
        <taxon>Endopterygota</taxon>
        <taxon>Diptera</taxon>
        <taxon>Nematocera</taxon>
        <taxon>Culicoidea</taxon>
        <taxon>Chaoboridae</taxon>
        <taxon>Corethrella</taxon>
    </lineage>
</organism>
<dbReference type="AlphaFoldDB" id="U5ES81"/>
<protein>
    <submittedName>
        <fullName evidence="2">Putative transcriptional effector ccr4-related protein</fullName>
    </submittedName>
</protein>
<dbReference type="PANTHER" id="PTHR12121">
    <property type="entry name" value="CARBON CATABOLITE REPRESSOR PROTEIN 4"/>
    <property type="match status" value="1"/>
</dbReference>
<dbReference type="Pfam" id="PF03372">
    <property type="entry name" value="Exo_endo_phos"/>
    <property type="match status" value="1"/>
</dbReference>
<evidence type="ECO:0000259" key="1">
    <source>
        <dbReference type="Pfam" id="PF03372"/>
    </source>
</evidence>
<dbReference type="EMBL" id="GANO01003368">
    <property type="protein sequence ID" value="JAB56503.1"/>
    <property type="molecule type" value="mRNA"/>
</dbReference>
<dbReference type="PANTHER" id="PTHR12121:SF34">
    <property type="entry name" value="PROTEIN ANGEL"/>
    <property type="match status" value="1"/>
</dbReference>
<dbReference type="GO" id="GO:0000175">
    <property type="term" value="F:3'-5'-RNA exonuclease activity"/>
    <property type="evidence" value="ECO:0007669"/>
    <property type="project" value="TreeGrafter"/>
</dbReference>
<dbReference type="InterPro" id="IPR050410">
    <property type="entry name" value="CCR4/nocturin_mRNA_transcr"/>
</dbReference>
<sequence length="466" mass="54130">SNQPTSTTSSSNSNSVELYENLSRAYKAQRFVQRNWQKVRDDTTSIETSKHGGTEFTFMSYNILAQSLLENHNYLYLKHNQSTLLWSHRYDCLMREIHFIKPDILCVQELQDVHVGQFRQGLKTFNYELVYKKRTGHEHKDGCAIFFNKKLFDLVHFHTVEYYQPNYELLNRENVAIIAKLCLKSNPKETLVIATTHLLYNPRRQDIRLAQTQVLLAELDRLAYDYHLPDGKLKYSPIIICGDFNLQPYTAPYKLITDGFLNYESLSSRYLEDIPKNEYVNKCGRKLLPPSLGITDDCQHIGVVQNNIRNQTMLHHSDERITRIDPPPNYNDDLFSRGYLRHSLNLSSVYKHNLNTIEQEATTYQNEWITVDYIFYTKNIQLLNNNNNKSGGNNGNNGGKKKINANKQPDDLKLLAIYNLPTIEQCEQIYTIPNLFFGSDHFATAAKFLLNSSQNNYDDCKPPTKL</sequence>
<evidence type="ECO:0000313" key="2">
    <source>
        <dbReference type="EMBL" id="JAB56503.1"/>
    </source>
</evidence>
<reference evidence="2" key="1">
    <citation type="journal article" date="2014" name="Insect Biochem. Mol. Biol.">
        <title>An insight into the sialome of the frog biting fly, Corethrella appendiculata.</title>
        <authorList>
            <person name="Ribeiro J.M.C."/>
            <person name="Chagas A.C."/>
            <person name="Pham V.M."/>
            <person name="Lounibos L.P."/>
            <person name="Calvo E."/>
        </authorList>
    </citation>
    <scope>NUCLEOTIDE SEQUENCE</scope>
    <source>
        <tissue evidence="2">Salivary glands</tissue>
    </source>
</reference>
<dbReference type="InterPro" id="IPR036691">
    <property type="entry name" value="Endo/exonu/phosph_ase_sf"/>
</dbReference>
<accession>U5ES81</accession>